<evidence type="ECO:0000256" key="1">
    <source>
        <dbReference type="ARBA" id="ARBA00006137"/>
    </source>
</evidence>
<name>A0A8C7E8H0_NOTPE</name>
<evidence type="ECO:0000313" key="4">
    <source>
        <dbReference type="Proteomes" id="UP000694420"/>
    </source>
</evidence>
<reference evidence="3" key="2">
    <citation type="submission" date="2025-09" db="UniProtKB">
        <authorList>
            <consortium name="Ensembl"/>
        </authorList>
    </citation>
    <scope>IDENTIFICATION</scope>
</reference>
<dbReference type="Pfam" id="PF15136">
    <property type="entry name" value="UPF0449"/>
    <property type="match status" value="1"/>
</dbReference>
<dbReference type="PANTHER" id="PTHR34766">
    <property type="entry name" value="UPF0449 PROTEIN C19ORF25"/>
    <property type="match status" value="1"/>
</dbReference>
<comment type="similarity">
    <text evidence="1">Belongs to the UPF0449 family.</text>
</comment>
<keyword evidence="4" id="KW-1185">Reference proteome</keyword>
<protein>
    <submittedName>
        <fullName evidence="3">Chromosome 19 open reading frame 25</fullName>
    </submittedName>
</protein>
<sequence length="136" mass="13678">MGSFGSKGRVLPTRPRPPGAEQLREDVSGSRAADPVLAPPAEPAAAGGEGGGARGAAEPPPAALLGAGAAEGVESLFGQSRRYVELNQRLQESGGRLRAGCEGLRRAGTALDLGLARLRRSACWGLSGPEPPAASS</sequence>
<accession>A0A8C7E8H0</accession>
<dbReference type="InterPro" id="IPR028227">
    <property type="entry name" value="UPF0449"/>
</dbReference>
<evidence type="ECO:0000256" key="2">
    <source>
        <dbReference type="SAM" id="MobiDB-lite"/>
    </source>
</evidence>
<feature type="region of interest" description="Disordered" evidence="2">
    <location>
        <begin position="1"/>
        <end position="63"/>
    </location>
</feature>
<dbReference type="AlphaFoldDB" id="A0A8C7E8H0"/>
<organism evidence="3 4">
    <name type="scientific">Nothoprocta perdicaria</name>
    <name type="common">Chilean tinamou</name>
    <name type="synonym">Crypturus perdicarius</name>
    <dbReference type="NCBI Taxonomy" id="30464"/>
    <lineage>
        <taxon>Eukaryota</taxon>
        <taxon>Metazoa</taxon>
        <taxon>Chordata</taxon>
        <taxon>Craniata</taxon>
        <taxon>Vertebrata</taxon>
        <taxon>Euteleostomi</taxon>
        <taxon>Archelosauria</taxon>
        <taxon>Archosauria</taxon>
        <taxon>Dinosauria</taxon>
        <taxon>Saurischia</taxon>
        <taxon>Theropoda</taxon>
        <taxon>Coelurosauria</taxon>
        <taxon>Aves</taxon>
        <taxon>Palaeognathae</taxon>
        <taxon>Tinamiformes</taxon>
        <taxon>Tinamidae</taxon>
        <taxon>Nothoprocta</taxon>
    </lineage>
</organism>
<dbReference type="Ensembl" id="ENSNPET00000001421.1">
    <property type="protein sequence ID" value="ENSNPEP00000001396.1"/>
    <property type="gene ID" value="ENSNPEG00000001092.1"/>
</dbReference>
<dbReference type="Proteomes" id="UP000694420">
    <property type="component" value="Unplaced"/>
</dbReference>
<evidence type="ECO:0000313" key="3">
    <source>
        <dbReference type="Ensembl" id="ENSNPEP00000001396.1"/>
    </source>
</evidence>
<dbReference type="PANTHER" id="PTHR34766:SF1">
    <property type="entry name" value="UPF0449 PROTEIN C19ORF25"/>
    <property type="match status" value="1"/>
</dbReference>
<proteinExistence type="inferred from homology"/>
<reference evidence="3" key="1">
    <citation type="submission" date="2025-08" db="UniProtKB">
        <authorList>
            <consortium name="Ensembl"/>
        </authorList>
    </citation>
    <scope>IDENTIFICATION</scope>
</reference>